<dbReference type="Gene3D" id="1.10.10.1190">
    <property type="entry name" value="Antirestriction protein ArdA, domain 3"/>
    <property type="match status" value="1"/>
</dbReference>
<sequence length="162" mass="18945">MEQGSIYVESLSSGKGEWFDLPVSEKIVASKIVGEDQELGEYIILDYDTPFYVYESYSLEKVNDLWERWNELPKEIADHGKEIVDFFFGNDYEEFLNSVDRIYCLPEVYDKETLGFYVCDEGLLGVTIPSELENYLDYEAIGRDYKFNNNIFFCSDMAFKLN</sequence>
<evidence type="ECO:0000313" key="1">
    <source>
        <dbReference type="EMBL" id="OTN93530.1"/>
    </source>
</evidence>
<dbReference type="Gene3D" id="3.10.20.480">
    <property type="entry name" value="Antirestriction protein ArdA, domain 1"/>
    <property type="match status" value="1"/>
</dbReference>
<name>A0AB73PHU3_ENTFC</name>
<evidence type="ECO:0000313" key="2">
    <source>
        <dbReference type="Proteomes" id="UP000194737"/>
    </source>
</evidence>
<organism evidence="1 2">
    <name type="scientific">Enterococcus faecium</name>
    <name type="common">Streptococcus faecium</name>
    <dbReference type="NCBI Taxonomy" id="1352"/>
    <lineage>
        <taxon>Bacteria</taxon>
        <taxon>Bacillati</taxon>
        <taxon>Bacillota</taxon>
        <taxon>Bacilli</taxon>
        <taxon>Lactobacillales</taxon>
        <taxon>Enterococcaceae</taxon>
        <taxon>Enterococcus</taxon>
    </lineage>
</organism>
<reference evidence="1 2" key="1">
    <citation type="submission" date="2017-05" db="EMBL/GenBank/DDBJ databases">
        <title>The Genome Sequence of Enterococcus faecium 6F2_DIV0138.</title>
        <authorList>
            <consortium name="The Broad Institute Genomics Platform"/>
            <consortium name="The Broad Institute Genomic Center for Infectious Diseases"/>
            <person name="Earl A."/>
            <person name="Manson A."/>
            <person name="Schwartman J."/>
            <person name="Gilmore M."/>
            <person name="Abouelleil A."/>
            <person name="Cao P."/>
            <person name="Chapman S."/>
            <person name="Cusick C."/>
            <person name="Shea T."/>
            <person name="Young S."/>
            <person name="Neafsey D."/>
            <person name="Nusbaum C."/>
            <person name="Birren B."/>
        </authorList>
    </citation>
    <scope>NUCLEOTIDE SEQUENCE [LARGE SCALE GENOMIC DNA]</scope>
    <source>
        <strain evidence="1 2">6F2_DIV0138</strain>
    </source>
</reference>
<dbReference type="InterPro" id="IPR041893">
    <property type="entry name" value="ArdA_dom3"/>
</dbReference>
<dbReference type="InterPro" id="IPR041895">
    <property type="entry name" value="ArdA_dom1"/>
</dbReference>
<gene>
    <name evidence="1" type="ORF">A5804_002900</name>
</gene>
<protein>
    <recommendedName>
        <fullName evidence="3">Antirestriction protein ArdA</fullName>
    </recommendedName>
</protein>
<comment type="caution">
    <text evidence="1">The sequence shown here is derived from an EMBL/GenBank/DDBJ whole genome shotgun (WGS) entry which is preliminary data.</text>
</comment>
<dbReference type="EMBL" id="NGLB01000005">
    <property type="protein sequence ID" value="OTN93530.1"/>
    <property type="molecule type" value="Genomic_DNA"/>
</dbReference>
<evidence type="ECO:0008006" key="3">
    <source>
        <dbReference type="Google" id="ProtNLM"/>
    </source>
</evidence>
<dbReference type="Proteomes" id="UP000194737">
    <property type="component" value="Unassembled WGS sequence"/>
</dbReference>
<dbReference type="RefSeq" id="WP_086325292.1">
    <property type="nucleotide sequence ID" value="NZ_NGLB01000005.1"/>
</dbReference>
<dbReference type="InterPro" id="IPR009899">
    <property type="entry name" value="ArdA"/>
</dbReference>
<dbReference type="Pfam" id="PF07275">
    <property type="entry name" value="ArdA"/>
    <property type="match status" value="1"/>
</dbReference>
<dbReference type="AlphaFoldDB" id="A0AB73PHU3"/>
<proteinExistence type="predicted"/>
<accession>A0AB73PHU3</accession>